<dbReference type="Proteomes" id="UP000006167">
    <property type="component" value="Chromosome"/>
</dbReference>
<proteinExistence type="predicted"/>
<evidence type="ECO:0000313" key="2">
    <source>
        <dbReference type="Proteomes" id="UP000006167"/>
    </source>
</evidence>
<gene>
    <name evidence="1" type="ordered locus">O3K_16180</name>
</gene>
<sequence length="97" mass="11558">MNRQIKTVMPEQYCDADRDWIQEQLLQLDPTTRVKIAAEYARVYQEEWDKEPVSFRKGNRARRSANTRLRVYVQKYARASRGWMLSPVAVRKFPPTP</sequence>
<accession>A0A0E0Y2G9</accession>
<reference evidence="1 2" key="1">
    <citation type="journal article" date="2012" name="PLoS ONE">
        <title>Genomic comparison of Escherichia coli O104:H4 isolates from 2009 and 2011 reveals plasmid, and prophage heterogeneity, including Shiga toxin encoding phage stx2.</title>
        <authorList>
            <consortium name="Threat Characterization Consortium"/>
            <person name="Ahmed S.A."/>
            <person name="Awosika J."/>
            <person name="Baldwin C."/>
            <person name="Bishop-Lilly K.A."/>
            <person name="Biswas B."/>
            <person name="Broomall S."/>
            <person name="Chain P.S."/>
            <person name="Chertkov O."/>
            <person name="Chokoshvili O."/>
            <person name="Coyne S."/>
            <person name="Davenport K."/>
            <person name="Detter J.C."/>
            <person name="Dorman W."/>
            <person name="Erkkila T.H."/>
            <person name="Folster J.P."/>
            <person name="Frey K.G."/>
            <person name="George M."/>
            <person name="Gleasner C."/>
            <person name="Henry M."/>
            <person name="Hill K.K."/>
            <person name="Hubbard K."/>
            <person name="Insalaco J."/>
            <person name="Johnson S."/>
            <person name="Kitzmiller A."/>
            <person name="Krepps M."/>
            <person name="Lo C.C."/>
            <person name="Luu T."/>
            <person name="McNew L.A."/>
            <person name="Minogue T."/>
            <person name="Munk C.A."/>
            <person name="Osborne B."/>
            <person name="Patel M."/>
            <person name="Reitenga K.G."/>
            <person name="Rosenzweig C.N."/>
            <person name="Shea A."/>
            <person name="Shen X."/>
            <person name="Strockbine N."/>
            <person name="Tarr C."/>
            <person name="Teshima H."/>
            <person name="van Gieson E."/>
            <person name="Verratti K."/>
            <person name="Wolcott M."/>
            <person name="Xie G."/>
            <person name="Sozhamannan S."/>
            <person name="Gibbons H.S."/>
        </authorList>
    </citation>
    <scope>NUCLEOTIDE SEQUENCE [LARGE SCALE GENOMIC DNA]</scope>
    <source>
        <strain evidence="1 2">2011C-3493</strain>
    </source>
</reference>
<dbReference type="KEGG" id="esl:O3K_16180"/>
<dbReference type="AlphaFoldDB" id="A0A0E0Y2G9"/>
<organism evidence="1 2">
    <name type="scientific">Escherichia coli O104:H4 (strain 2011C-3493)</name>
    <dbReference type="NCBI Taxonomy" id="1133852"/>
    <lineage>
        <taxon>Bacteria</taxon>
        <taxon>Pseudomonadati</taxon>
        <taxon>Pseudomonadota</taxon>
        <taxon>Gammaproteobacteria</taxon>
        <taxon>Enterobacterales</taxon>
        <taxon>Enterobacteriaceae</taxon>
        <taxon>Escherichia</taxon>
    </lineage>
</organism>
<evidence type="ECO:0000313" key="1">
    <source>
        <dbReference type="EMBL" id="AFS75109.1"/>
    </source>
</evidence>
<dbReference type="HOGENOM" id="CLU_166830_0_0_6"/>
<name>A0A0E0Y2G9_ECO1C</name>
<dbReference type="EMBL" id="CP003289">
    <property type="protein sequence ID" value="AFS75109.1"/>
    <property type="molecule type" value="Genomic_DNA"/>
</dbReference>
<protein>
    <submittedName>
        <fullName evidence="1">Uncharacterized protein</fullName>
    </submittedName>
</protein>